<comment type="caution">
    <text evidence="1">The sequence shown here is derived from an EMBL/GenBank/DDBJ whole genome shotgun (WGS) entry which is preliminary data.</text>
</comment>
<dbReference type="PANTHER" id="PTHR33443:SF35">
    <property type="entry name" value="VQ DOMAIN-CONTAINING PROTEIN"/>
    <property type="match status" value="1"/>
</dbReference>
<dbReference type="EMBL" id="JBGMDY010000002">
    <property type="protein sequence ID" value="KAL2344934.1"/>
    <property type="molecule type" value="Genomic_DNA"/>
</dbReference>
<gene>
    <name evidence="1" type="ORF">Fmac_006219</name>
</gene>
<accession>A0ABD1N9Y7</accession>
<evidence type="ECO:0000313" key="2">
    <source>
        <dbReference type="Proteomes" id="UP001603857"/>
    </source>
</evidence>
<keyword evidence="2" id="KW-1185">Reference proteome</keyword>
<dbReference type="PANTHER" id="PTHR33443">
    <property type="entry name" value="ZGC:112980"/>
    <property type="match status" value="1"/>
</dbReference>
<evidence type="ECO:0000313" key="1">
    <source>
        <dbReference type="EMBL" id="KAL2344934.1"/>
    </source>
</evidence>
<dbReference type="InterPro" id="IPR053234">
    <property type="entry name" value="RPM1_Interactor"/>
</dbReference>
<protein>
    <submittedName>
        <fullName evidence="1">Uncharacterized protein</fullName>
    </submittedName>
</protein>
<sequence length="610" mass="67545">MKPVQVVMHVSSDKEEEEVTCVEEKGERVIDLDWIKEFLDMSDDETNGVVVLEEVNEPELKSKSLDVKSVDDDDEEDDCVVLDGDPENLVTSVEDLSTGSDELVVVGEKGQIACRDYPHPRHLCVKFPYSSTSHEKHCDQCHCYVCDSLAPCMKWGTGHLGTDHCHAIDESETWRTLRKNFMLGKTAPLSALSNYGTLNNVRNGQHNLIPPLDTMLMSPDSMWLNQTSMSSATHSCSPVNLIPQNQASWPITMHTNSSLNSSSHNHVSRPNAVPECSIASNFTIPSVTNHGRCRVSGYPLVRNGYQSHSSPQHGLGVRHHAIQRVQRHGVNSLVPWFSRSHTTHYGLGLVDVGSTLPMNHSSHGTSGFNNHVNPVQQYGRHHAATGFSNNRTCYGQIDVCAPQNLFYSHPCSQPNNFRSVSKYSTSYETQLGYQSNGSQNFYANCVQGNNIHSSNVASLSINQVLNEHQIGSQNENACGNVIQCETTRQYSCQQKHYDPSQIRSALMEEFLDFDSSRMEDTSQSINYLQGSGSMKISPSANESGAQYAGSTRLGPANDIKQWLFSEENSAPVGADTALASEFELNIPSPDLSTFLYDFENSWDCLSQSLV</sequence>
<dbReference type="AlphaFoldDB" id="A0ABD1N9Y7"/>
<reference evidence="1 2" key="1">
    <citation type="submission" date="2024-08" db="EMBL/GenBank/DDBJ databases">
        <title>Insights into the chromosomal genome structure of Flemingia macrophylla.</title>
        <authorList>
            <person name="Ding Y."/>
            <person name="Zhao Y."/>
            <person name="Bi W."/>
            <person name="Wu M."/>
            <person name="Zhao G."/>
            <person name="Gong Y."/>
            <person name="Li W."/>
            <person name="Zhang P."/>
        </authorList>
    </citation>
    <scope>NUCLEOTIDE SEQUENCE [LARGE SCALE GENOMIC DNA]</scope>
    <source>
        <strain evidence="1">DYQJB</strain>
        <tissue evidence="1">Leaf</tissue>
    </source>
</reference>
<proteinExistence type="predicted"/>
<organism evidence="1 2">
    <name type="scientific">Flemingia macrophylla</name>
    <dbReference type="NCBI Taxonomy" id="520843"/>
    <lineage>
        <taxon>Eukaryota</taxon>
        <taxon>Viridiplantae</taxon>
        <taxon>Streptophyta</taxon>
        <taxon>Embryophyta</taxon>
        <taxon>Tracheophyta</taxon>
        <taxon>Spermatophyta</taxon>
        <taxon>Magnoliopsida</taxon>
        <taxon>eudicotyledons</taxon>
        <taxon>Gunneridae</taxon>
        <taxon>Pentapetalae</taxon>
        <taxon>rosids</taxon>
        <taxon>fabids</taxon>
        <taxon>Fabales</taxon>
        <taxon>Fabaceae</taxon>
        <taxon>Papilionoideae</taxon>
        <taxon>50 kb inversion clade</taxon>
        <taxon>NPAAA clade</taxon>
        <taxon>indigoferoid/millettioid clade</taxon>
        <taxon>Phaseoleae</taxon>
        <taxon>Flemingia</taxon>
    </lineage>
</organism>
<dbReference type="Proteomes" id="UP001603857">
    <property type="component" value="Unassembled WGS sequence"/>
</dbReference>
<name>A0ABD1N9Y7_9FABA</name>